<dbReference type="SUPFAM" id="SSF64268">
    <property type="entry name" value="PX domain"/>
    <property type="match status" value="1"/>
</dbReference>
<dbReference type="Gene3D" id="3.30.1520.10">
    <property type="entry name" value="Phox-like domain"/>
    <property type="match status" value="1"/>
</dbReference>
<dbReference type="InterPro" id="IPR053055">
    <property type="entry name" value="VPS17"/>
</dbReference>
<dbReference type="GO" id="GO:0030905">
    <property type="term" value="C:retromer, tubulation complex"/>
    <property type="evidence" value="ECO:0007669"/>
    <property type="project" value="TreeGrafter"/>
</dbReference>
<dbReference type="GO" id="GO:0005829">
    <property type="term" value="C:cytosol"/>
    <property type="evidence" value="ECO:0007669"/>
    <property type="project" value="GOC"/>
</dbReference>
<dbReference type="GO" id="GO:0006886">
    <property type="term" value="P:intracellular protein transport"/>
    <property type="evidence" value="ECO:0007669"/>
    <property type="project" value="TreeGrafter"/>
</dbReference>
<dbReference type="InterPro" id="IPR001683">
    <property type="entry name" value="PX_dom"/>
</dbReference>
<dbReference type="GO" id="GO:0032266">
    <property type="term" value="F:phosphatidylinositol-3-phosphate binding"/>
    <property type="evidence" value="ECO:0007669"/>
    <property type="project" value="TreeGrafter"/>
</dbReference>
<feature type="domain" description="PX" evidence="2">
    <location>
        <begin position="110"/>
        <end position="188"/>
    </location>
</feature>
<organism evidence="3 4">
    <name type="scientific">Smittium angustum</name>
    <dbReference type="NCBI Taxonomy" id="133377"/>
    <lineage>
        <taxon>Eukaryota</taxon>
        <taxon>Fungi</taxon>
        <taxon>Fungi incertae sedis</taxon>
        <taxon>Zoopagomycota</taxon>
        <taxon>Kickxellomycotina</taxon>
        <taxon>Harpellomycetes</taxon>
        <taxon>Harpellales</taxon>
        <taxon>Legeriomycetaceae</taxon>
        <taxon>Smittium</taxon>
    </lineage>
</organism>
<dbReference type="Proteomes" id="UP000245591">
    <property type="component" value="Unassembled WGS sequence"/>
</dbReference>
<keyword evidence="4" id="KW-1185">Reference proteome</keyword>
<dbReference type="PANTHER" id="PTHR47433">
    <property type="entry name" value="VACUOLAR PROTEIN SORTING-ASSOCIATED PROTEIN 17"/>
    <property type="match status" value="1"/>
</dbReference>
<feature type="region of interest" description="Disordered" evidence="1">
    <location>
        <begin position="231"/>
        <end position="255"/>
    </location>
</feature>
<dbReference type="GO" id="GO:0005768">
    <property type="term" value="C:endosome"/>
    <property type="evidence" value="ECO:0007669"/>
    <property type="project" value="TreeGrafter"/>
</dbReference>
<protein>
    <recommendedName>
        <fullName evidence="2">PX domain-containing protein</fullName>
    </recommendedName>
</protein>
<feature type="compositionally biased region" description="Low complexity" evidence="1">
    <location>
        <begin position="242"/>
        <end position="255"/>
    </location>
</feature>
<sequence>MNFTSDDIDNTIDPFKDQNQPHANSTQQDVNNNQQIDENNTEENVGIQQNSGDKQQSMNVKPSKTGENSEMERNSLVSKLILTLKDSYSKNTAVRMYRFDVFTNLISYKRRKYVNIERNHTEFERLAKHLAVTYPQCLVLSFPSGTTKSSVIHHENDGVIRDLVQSWMNWVTSHPILQKDYELRKFVEAPFIFNPAIVSFNGEKARAEIEYENFSESKLGFFTGWSGKRKVKSSPIVDSDPKGSNGQNKNKNSGKQKLEVATIDQRFELAGIEFEQLSEPLLKARDATLKLAQQHVAFVRATSDLATQFIALGHLESNVKGTLGNSMIKLGKVQKNVSDTIASIAIFEGTFPTFYLETLSRNNTDIQRSLVNRKNVFKDYDDSKQVLEKKKQAITVLRSSSTIIPKTFRSNRQGLIFQMLKSWALEQVRLERQVLEEYKTSLKYTQILVSGKATADKNSKAISTSK</sequence>
<evidence type="ECO:0000256" key="1">
    <source>
        <dbReference type="SAM" id="MobiDB-lite"/>
    </source>
</evidence>
<dbReference type="GO" id="GO:0042147">
    <property type="term" value="P:retrograde transport, endosome to Golgi"/>
    <property type="evidence" value="ECO:0007669"/>
    <property type="project" value="TreeGrafter"/>
</dbReference>
<dbReference type="Gene3D" id="1.20.1270.60">
    <property type="entry name" value="Arfaptin homology (AH) domain/BAR domain"/>
    <property type="match status" value="1"/>
</dbReference>
<feature type="region of interest" description="Disordered" evidence="1">
    <location>
        <begin position="1"/>
        <end position="72"/>
    </location>
</feature>
<feature type="compositionally biased region" description="Acidic residues" evidence="1">
    <location>
        <begin position="1"/>
        <end position="10"/>
    </location>
</feature>
<comment type="caution">
    <text evidence="3">The sequence shown here is derived from an EMBL/GenBank/DDBJ whole genome shotgun (WGS) entry which is preliminary data.</text>
</comment>
<name>A0A2U1J9M1_SMIAN</name>
<gene>
    <name evidence="3" type="ORF">BB558_002052</name>
</gene>
<dbReference type="AlphaFoldDB" id="A0A2U1J9M1"/>
<dbReference type="InterPro" id="IPR036871">
    <property type="entry name" value="PX_dom_sf"/>
</dbReference>
<evidence type="ECO:0000259" key="2">
    <source>
        <dbReference type="Pfam" id="PF00787"/>
    </source>
</evidence>
<dbReference type="EMBL" id="MBFU01000129">
    <property type="protein sequence ID" value="PWA01810.1"/>
    <property type="molecule type" value="Genomic_DNA"/>
</dbReference>
<evidence type="ECO:0000313" key="3">
    <source>
        <dbReference type="EMBL" id="PWA01810.1"/>
    </source>
</evidence>
<evidence type="ECO:0000313" key="4">
    <source>
        <dbReference type="Proteomes" id="UP000245591"/>
    </source>
</evidence>
<accession>A0A2U1J9M1</accession>
<dbReference type="InterPro" id="IPR027267">
    <property type="entry name" value="AH/BAR_dom_sf"/>
</dbReference>
<feature type="compositionally biased region" description="Polar residues" evidence="1">
    <location>
        <begin position="17"/>
        <end position="68"/>
    </location>
</feature>
<dbReference type="PANTHER" id="PTHR47433:SF1">
    <property type="entry name" value="VACUOLAR PROTEIN SORTING-ASSOCIATED PROTEIN 17"/>
    <property type="match status" value="1"/>
</dbReference>
<dbReference type="Pfam" id="PF00787">
    <property type="entry name" value="PX"/>
    <property type="match status" value="1"/>
</dbReference>
<proteinExistence type="predicted"/>
<reference evidence="3 4" key="1">
    <citation type="journal article" date="2018" name="MBio">
        <title>Comparative Genomics Reveals the Core Gene Toolbox for the Fungus-Insect Symbiosis.</title>
        <authorList>
            <person name="Wang Y."/>
            <person name="Stata M."/>
            <person name="Wang W."/>
            <person name="Stajich J.E."/>
            <person name="White M.M."/>
            <person name="Moncalvo J.M."/>
        </authorList>
    </citation>
    <scope>NUCLEOTIDE SEQUENCE [LARGE SCALE GENOMIC DNA]</scope>
    <source>
        <strain evidence="3 4">AUS-126-30</strain>
    </source>
</reference>